<dbReference type="RefSeq" id="XP_037149007.1">
    <property type="nucleotide sequence ID" value="XM_037294960.1"/>
</dbReference>
<gene>
    <name evidence="4" type="ORF">HO133_004041</name>
</gene>
<dbReference type="PROSITE" id="PS00463">
    <property type="entry name" value="ZN2_CY6_FUNGAL_1"/>
    <property type="match status" value="1"/>
</dbReference>
<dbReference type="InterPro" id="IPR036864">
    <property type="entry name" value="Zn2-C6_fun-type_DNA-bd_sf"/>
</dbReference>
<dbReference type="Gene3D" id="4.10.240.10">
    <property type="entry name" value="Zn(2)-C6 fungal-type DNA-binding domain"/>
    <property type="match status" value="1"/>
</dbReference>
<feature type="region of interest" description="Disordered" evidence="2">
    <location>
        <begin position="169"/>
        <end position="197"/>
    </location>
</feature>
<feature type="region of interest" description="Disordered" evidence="2">
    <location>
        <begin position="1"/>
        <end position="72"/>
    </location>
</feature>
<feature type="domain" description="Zn(2)-C6 fungal-type" evidence="3">
    <location>
        <begin position="130"/>
        <end position="164"/>
    </location>
</feature>
<feature type="region of interest" description="Disordered" evidence="2">
    <location>
        <begin position="84"/>
        <end position="111"/>
    </location>
</feature>
<dbReference type="CDD" id="cd00067">
    <property type="entry name" value="GAL4"/>
    <property type="match status" value="1"/>
</dbReference>
<dbReference type="PROSITE" id="PS50048">
    <property type="entry name" value="ZN2_CY6_FUNGAL_2"/>
    <property type="match status" value="1"/>
</dbReference>
<keyword evidence="5" id="KW-1185">Reference proteome</keyword>
<protein>
    <recommendedName>
        <fullName evidence="3">Zn(2)-C6 fungal-type domain-containing protein</fullName>
    </recommendedName>
</protein>
<evidence type="ECO:0000259" key="3">
    <source>
        <dbReference type="PROSITE" id="PS50048"/>
    </source>
</evidence>
<proteinExistence type="predicted"/>
<dbReference type="GO" id="GO:0008270">
    <property type="term" value="F:zinc ion binding"/>
    <property type="evidence" value="ECO:0007669"/>
    <property type="project" value="InterPro"/>
</dbReference>
<evidence type="ECO:0000256" key="1">
    <source>
        <dbReference type="ARBA" id="ARBA00023242"/>
    </source>
</evidence>
<reference evidence="4 5" key="1">
    <citation type="journal article" date="2020" name="Genomics">
        <title>Complete, high-quality genomes from long-read metagenomic sequencing of two wolf lichen thalli reveals enigmatic genome architecture.</title>
        <authorList>
            <person name="McKenzie S.K."/>
            <person name="Walston R.F."/>
            <person name="Allen J.L."/>
        </authorList>
    </citation>
    <scope>NUCLEOTIDE SEQUENCE [LARGE SCALE GENOMIC DNA]</scope>
    <source>
        <strain evidence="4">WasteWater1</strain>
    </source>
</reference>
<dbReference type="GeneID" id="59332450"/>
<dbReference type="SMART" id="SM00066">
    <property type="entry name" value="GAL4"/>
    <property type="match status" value="1"/>
</dbReference>
<organism evidence="4 5">
    <name type="scientific">Letharia lupina</name>
    <dbReference type="NCBI Taxonomy" id="560253"/>
    <lineage>
        <taxon>Eukaryota</taxon>
        <taxon>Fungi</taxon>
        <taxon>Dikarya</taxon>
        <taxon>Ascomycota</taxon>
        <taxon>Pezizomycotina</taxon>
        <taxon>Lecanoromycetes</taxon>
        <taxon>OSLEUM clade</taxon>
        <taxon>Lecanoromycetidae</taxon>
        <taxon>Lecanorales</taxon>
        <taxon>Lecanorineae</taxon>
        <taxon>Parmeliaceae</taxon>
        <taxon>Letharia</taxon>
    </lineage>
</organism>
<name>A0A8H6C9T2_9LECA</name>
<comment type="caution">
    <text evidence="4">The sequence shown here is derived from an EMBL/GenBank/DDBJ whole genome shotgun (WGS) entry which is preliminary data.</text>
</comment>
<dbReference type="EMBL" id="JACCJB010000019">
    <property type="protein sequence ID" value="KAF6219572.1"/>
    <property type="molecule type" value="Genomic_DNA"/>
</dbReference>
<evidence type="ECO:0000313" key="4">
    <source>
        <dbReference type="EMBL" id="KAF6219572.1"/>
    </source>
</evidence>
<dbReference type="GO" id="GO:0000981">
    <property type="term" value="F:DNA-binding transcription factor activity, RNA polymerase II-specific"/>
    <property type="evidence" value="ECO:0007669"/>
    <property type="project" value="InterPro"/>
</dbReference>
<accession>A0A8H6C9T2</accession>
<feature type="region of interest" description="Disordered" evidence="2">
    <location>
        <begin position="369"/>
        <end position="388"/>
    </location>
</feature>
<evidence type="ECO:0000313" key="5">
    <source>
        <dbReference type="Proteomes" id="UP000593566"/>
    </source>
</evidence>
<dbReference type="SUPFAM" id="SSF57701">
    <property type="entry name" value="Zn2/Cys6 DNA-binding domain"/>
    <property type="match status" value="1"/>
</dbReference>
<feature type="region of interest" description="Disordered" evidence="2">
    <location>
        <begin position="260"/>
        <end position="313"/>
    </location>
</feature>
<feature type="compositionally biased region" description="Low complexity" evidence="2">
    <location>
        <begin position="180"/>
        <end position="197"/>
    </location>
</feature>
<keyword evidence="1" id="KW-0539">Nucleus</keyword>
<dbReference type="Proteomes" id="UP000593566">
    <property type="component" value="Unassembled WGS sequence"/>
</dbReference>
<sequence length="461" mass="50194">MAAGNSSRVKPRHQSHLPTSDLATQEGRNIKDMVMASDPEEAVQEPEVQPPLDPLPTSFDHGNPTSIPPPTMMPLNTAAMLSQRRRRKHSASLKRSASTPNVRGFPNGDPSMTLAEKRRNKLGYHRTSVACGHCRRRKIRCLLAPDDPQNRCANCIRLKKDCNFFPVDQQPQLERRPRTSSRAGTMASSSSDSSPALAGDHLPYSLDCTEDFNAFSQPSLSAPFTTSRGSISGLISPLTRGPIITNAFEVPLQNRPSWDSPFLDHGPTSAGHSSPGDSTHAYWGRHSGSPMTPGFSPHLPGPTGSIHSAPDARSSFTSFAPSRSDFGWSSAQRSMSFGLVEDLSLNCHNHNQNHYHPQSASMDYRRRASDMHPPSLQTSNNSSNTSISEAHMTPLSVPISSSPPQHWIAPTTWGSLPNSSLVTKGPDQWSEPTILAKVQEEDFGPLYGGEPAIIYADADLQ</sequence>
<dbReference type="AlphaFoldDB" id="A0A8H6C9T2"/>
<dbReference type="Pfam" id="PF00172">
    <property type="entry name" value="Zn_clus"/>
    <property type="match status" value="1"/>
</dbReference>
<evidence type="ECO:0000256" key="2">
    <source>
        <dbReference type="SAM" id="MobiDB-lite"/>
    </source>
</evidence>
<feature type="compositionally biased region" description="Polar residues" evidence="2">
    <location>
        <begin position="16"/>
        <end position="27"/>
    </location>
</feature>
<dbReference type="InterPro" id="IPR001138">
    <property type="entry name" value="Zn2Cys6_DnaBD"/>
</dbReference>
<feature type="compositionally biased region" description="Low complexity" evidence="2">
    <location>
        <begin position="378"/>
        <end position="388"/>
    </location>
</feature>